<dbReference type="Gene3D" id="3.40.50.880">
    <property type="match status" value="1"/>
</dbReference>
<accession>A0A1I5XPH0</accession>
<reference evidence="1 2" key="1">
    <citation type="submission" date="2016-10" db="EMBL/GenBank/DDBJ databases">
        <authorList>
            <person name="de Groot N.N."/>
        </authorList>
    </citation>
    <scope>NUCLEOTIDE SEQUENCE [LARGE SCALE GENOMIC DNA]</scope>
    <source>
        <strain evidence="1 2">DSM 28286</strain>
    </source>
</reference>
<dbReference type="AlphaFoldDB" id="A0A1I5XPH0"/>
<dbReference type="PROSITE" id="PS51257">
    <property type="entry name" value="PROKAR_LIPOPROTEIN"/>
    <property type="match status" value="1"/>
</dbReference>
<evidence type="ECO:0000313" key="2">
    <source>
        <dbReference type="Proteomes" id="UP000199031"/>
    </source>
</evidence>
<sequence length="318" mass="35208">MKRLQVLFFAFIFFVSCGNNENDTVQKSFADKSISNGRTTAKKFLFDNTKAETAGNADWVIDEDNNLAKRLPTPAQENINASTPETYWTGALSSWGIALVKQKQQVETLQENGHITYGDSKNMQDLSHYDVFIIDEPNIRFSNNEKSAIINFVKNGGGLFMIADHDHSDRNNDGWDSPAIWNDLMDNNTIQKDPFGFSVYKTNISQRSSNITAVKNPVTQGLQGEVTSLQFNNGATITLTSPTAKGLCWMNNYPQNNIRAMAAYSTYGKGRIVVIGDSSPADDGTGAKGNKLHDGWNAVGENHSNFFINASLWLAKLQ</sequence>
<proteinExistence type="predicted"/>
<keyword evidence="2" id="KW-1185">Reference proteome</keyword>
<dbReference type="Proteomes" id="UP000199031">
    <property type="component" value="Unassembled WGS sequence"/>
</dbReference>
<protein>
    <recommendedName>
        <fullName evidence="3">Hydrolase</fullName>
    </recommendedName>
</protein>
<dbReference type="SUPFAM" id="SSF52317">
    <property type="entry name" value="Class I glutamine amidotransferase-like"/>
    <property type="match status" value="1"/>
</dbReference>
<dbReference type="OrthoDB" id="9811262at2"/>
<dbReference type="InterPro" id="IPR029062">
    <property type="entry name" value="Class_I_gatase-like"/>
</dbReference>
<name>A0A1I5XPH0_9BACT</name>
<organism evidence="1 2">
    <name type="scientific">Parafilimonas terrae</name>
    <dbReference type="NCBI Taxonomy" id="1465490"/>
    <lineage>
        <taxon>Bacteria</taxon>
        <taxon>Pseudomonadati</taxon>
        <taxon>Bacteroidota</taxon>
        <taxon>Chitinophagia</taxon>
        <taxon>Chitinophagales</taxon>
        <taxon>Chitinophagaceae</taxon>
        <taxon>Parafilimonas</taxon>
    </lineage>
</organism>
<evidence type="ECO:0000313" key="1">
    <source>
        <dbReference type="EMBL" id="SFQ33852.1"/>
    </source>
</evidence>
<dbReference type="STRING" id="1465490.SAMN05444277_10990"/>
<gene>
    <name evidence="1" type="ORF">SAMN05444277_10990</name>
</gene>
<evidence type="ECO:0008006" key="3">
    <source>
        <dbReference type="Google" id="ProtNLM"/>
    </source>
</evidence>
<dbReference type="RefSeq" id="WP_143075879.1">
    <property type="nucleotide sequence ID" value="NZ_FOXQ01000009.1"/>
</dbReference>
<dbReference type="EMBL" id="FOXQ01000009">
    <property type="protein sequence ID" value="SFQ33852.1"/>
    <property type="molecule type" value="Genomic_DNA"/>
</dbReference>